<dbReference type="Proteomes" id="UP001372338">
    <property type="component" value="Unassembled WGS sequence"/>
</dbReference>
<gene>
    <name evidence="1" type="ORF">RIF29_36572</name>
</gene>
<dbReference type="EMBL" id="JAYWIO010000007">
    <property type="protein sequence ID" value="KAK7252548.1"/>
    <property type="molecule type" value="Genomic_DNA"/>
</dbReference>
<keyword evidence="2" id="KW-1185">Reference proteome</keyword>
<accession>A0AAN9HVU1</accession>
<protein>
    <submittedName>
        <fullName evidence="1">Uncharacterized protein</fullName>
    </submittedName>
</protein>
<evidence type="ECO:0000313" key="2">
    <source>
        <dbReference type="Proteomes" id="UP001372338"/>
    </source>
</evidence>
<name>A0AAN9HVU1_CROPI</name>
<sequence length="111" mass="12895">MQNNRLNNVVRRLKKKKNEKLWIPPFPVLRDGLTLQVGLGLNLKSCDLYFETWRELVSGQIATSIVFLHSKKCLIGGFLPLEIFFRFPLLTALSVIFPFNDQHRVCDANFF</sequence>
<organism evidence="1 2">
    <name type="scientific">Crotalaria pallida</name>
    <name type="common">Smooth rattlebox</name>
    <name type="synonym">Crotalaria striata</name>
    <dbReference type="NCBI Taxonomy" id="3830"/>
    <lineage>
        <taxon>Eukaryota</taxon>
        <taxon>Viridiplantae</taxon>
        <taxon>Streptophyta</taxon>
        <taxon>Embryophyta</taxon>
        <taxon>Tracheophyta</taxon>
        <taxon>Spermatophyta</taxon>
        <taxon>Magnoliopsida</taxon>
        <taxon>eudicotyledons</taxon>
        <taxon>Gunneridae</taxon>
        <taxon>Pentapetalae</taxon>
        <taxon>rosids</taxon>
        <taxon>fabids</taxon>
        <taxon>Fabales</taxon>
        <taxon>Fabaceae</taxon>
        <taxon>Papilionoideae</taxon>
        <taxon>50 kb inversion clade</taxon>
        <taxon>genistoids sensu lato</taxon>
        <taxon>core genistoids</taxon>
        <taxon>Crotalarieae</taxon>
        <taxon>Crotalaria</taxon>
    </lineage>
</organism>
<dbReference type="AlphaFoldDB" id="A0AAN9HVU1"/>
<comment type="caution">
    <text evidence="1">The sequence shown here is derived from an EMBL/GenBank/DDBJ whole genome shotgun (WGS) entry which is preliminary data.</text>
</comment>
<reference evidence="1 2" key="1">
    <citation type="submission" date="2024-01" db="EMBL/GenBank/DDBJ databases">
        <title>The genomes of 5 underutilized Papilionoideae crops provide insights into root nodulation and disease resistanc.</title>
        <authorList>
            <person name="Yuan L."/>
        </authorList>
    </citation>
    <scope>NUCLEOTIDE SEQUENCE [LARGE SCALE GENOMIC DNA]</scope>
    <source>
        <strain evidence="1">ZHUSHIDOU_FW_LH</strain>
        <tissue evidence="1">Leaf</tissue>
    </source>
</reference>
<evidence type="ECO:0000313" key="1">
    <source>
        <dbReference type="EMBL" id="KAK7252548.1"/>
    </source>
</evidence>
<proteinExistence type="predicted"/>